<keyword evidence="2" id="KW-0732">Signal</keyword>
<dbReference type="HOGENOM" id="CLU_2199621_0_0_1"/>
<organism evidence="3 4">
    <name type="scientific">Drosophila ananassae</name>
    <name type="common">Fruit fly</name>
    <dbReference type="NCBI Taxonomy" id="7217"/>
    <lineage>
        <taxon>Eukaryota</taxon>
        <taxon>Metazoa</taxon>
        <taxon>Ecdysozoa</taxon>
        <taxon>Arthropoda</taxon>
        <taxon>Hexapoda</taxon>
        <taxon>Insecta</taxon>
        <taxon>Pterygota</taxon>
        <taxon>Neoptera</taxon>
        <taxon>Endopterygota</taxon>
        <taxon>Diptera</taxon>
        <taxon>Brachycera</taxon>
        <taxon>Muscomorpha</taxon>
        <taxon>Ephydroidea</taxon>
        <taxon>Drosophilidae</taxon>
        <taxon>Drosophila</taxon>
        <taxon>Sophophora</taxon>
    </lineage>
</organism>
<dbReference type="GeneID" id="6502472"/>
<protein>
    <submittedName>
        <fullName evidence="3">Uncharacterized protein</fullName>
    </submittedName>
</protein>
<feature type="region of interest" description="Disordered" evidence="1">
    <location>
        <begin position="66"/>
        <end position="108"/>
    </location>
</feature>
<reference evidence="3 4" key="1">
    <citation type="journal article" date="2007" name="Nature">
        <title>Evolution of genes and genomes on the Drosophila phylogeny.</title>
        <authorList>
            <consortium name="Drosophila 12 Genomes Consortium"/>
            <person name="Clark A.G."/>
            <person name="Eisen M.B."/>
            <person name="Smith D.R."/>
            <person name="Bergman C.M."/>
            <person name="Oliver B."/>
            <person name="Markow T.A."/>
            <person name="Kaufman T.C."/>
            <person name="Kellis M."/>
            <person name="Gelbart W."/>
            <person name="Iyer V.N."/>
            <person name="Pollard D.A."/>
            <person name="Sackton T.B."/>
            <person name="Larracuente A.M."/>
            <person name="Singh N.D."/>
            <person name="Abad J.P."/>
            <person name="Abt D.N."/>
            <person name="Adryan B."/>
            <person name="Aguade M."/>
            <person name="Akashi H."/>
            <person name="Anderson W.W."/>
            <person name="Aquadro C.F."/>
            <person name="Ardell D.H."/>
            <person name="Arguello R."/>
            <person name="Artieri C.G."/>
            <person name="Barbash D.A."/>
            <person name="Barker D."/>
            <person name="Barsanti P."/>
            <person name="Batterham P."/>
            <person name="Batzoglou S."/>
            <person name="Begun D."/>
            <person name="Bhutkar A."/>
            <person name="Blanco E."/>
            <person name="Bosak S.A."/>
            <person name="Bradley R.K."/>
            <person name="Brand A.D."/>
            <person name="Brent M.R."/>
            <person name="Brooks A.N."/>
            <person name="Brown R.H."/>
            <person name="Butlin R.K."/>
            <person name="Caggese C."/>
            <person name="Calvi B.R."/>
            <person name="Bernardo de Carvalho A."/>
            <person name="Caspi A."/>
            <person name="Castrezana S."/>
            <person name="Celniker S.E."/>
            <person name="Chang J.L."/>
            <person name="Chapple C."/>
            <person name="Chatterji S."/>
            <person name="Chinwalla A."/>
            <person name="Civetta A."/>
            <person name="Clifton S.W."/>
            <person name="Comeron J.M."/>
            <person name="Costello J.C."/>
            <person name="Coyne J.A."/>
            <person name="Daub J."/>
            <person name="David R.G."/>
            <person name="Delcher A.L."/>
            <person name="Delehaunty K."/>
            <person name="Do C.B."/>
            <person name="Ebling H."/>
            <person name="Edwards K."/>
            <person name="Eickbush T."/>
            <person name="Evans J.D."/>
            <person name="Filipski A."/>
            <person name="Findeiss S."/>
            <person name="Freyhult E."/>
            <person name="Fulton L."/>
            <person name="Fulton R."/>
            <person name="Garcia A.C."/>
            <person name="Gardiner A."/>
            <person name="Garfield D.A."/>
            <person name="Garvin B.E."/>
            <person name="Gibson G."/>
            <person name="Gilbert D."/>
            <person name="Gnerre S."/>
            <person name="Godfrey J."/>
            <person name="Good R."/>
            <person name="Gotea V."/>
            <person name="Gravely B."/>
            <person name="Greenberg A.J."/>
            <person name="Griffiths-Jones S."/>
            <person name="Gross S."/>
            <person name="Guigo R."/>
            <person name="Gustafson E.A."/>
            <person name="Haerty W."/>
            <person name="Hahn M.W."/>
            <person name="Halligan D.L."/>
            <person name="Halpern A.L."/>
            <person name="Halter G.M."/>
            <person name="Han M.V."/>
            <person name="Heger A."/>
            <person name="Hillier L."/>
            <person name="Hinrichs A.S."/>
            <person name="Holmes I."/>
            <person name="Hoskins R.A."/>
            <person name="Hubisz M.J."/>
            <person name="Hultmark D."/>
            <person name="Huntley M.A."/>
            <person name="Jaffe D.B."/>
            <person name="Jagadeeshan S."/>
            <person name="Jeck W.R."/>
            <person name="Johnson J."/>
            <person name="Jones C.D."/>
            <person name="Jordan W.C."/>
            <person name="Karpen G.H."/>
            <person name="Kataoka E."/>
            <person name="Keightley P.D."/>
            <person name="Kheradpour P."/>
            <person name="Kirkness E.F."/>
            <person name="Koerich L.B."/>
            <person name="Kristiansen K."/>
            <person name="Kudrna D."/>
            <person name="Kulathinal R.J."/>
            <person name="Kumar S."/>
            <person name="Kwok R."/>
            <person name="Lander E."/>
            <person name="Langley C.H."/>
            <person name="Lapoint R."/>
            <person name="Lazzaro B.P."/>
            <person name="Lee S.J."/>
            <person name="Levesque L."/>
            <person name="Li R."/>
            <person name="Lin C.F."/>
            <person name="Lin M.F."/>
            <person name="Lindblad-Toh K."/>
            <person name="Llopart A."/>
            <person name="Long M."/>
            <person name="Low L."/>
            <person name="Lozovsky E."/>
            <person name="Lu J."/>
            <person name="Luo M."/>
            <person name="Machado C.A."/>
            <person name="Makalowski W."/>
            <person name="Marzo M."/>
            <person name="Matsuda M."/>
            <person name="Matzkin L."/>
            <person name="McAllister B."/>
            <person name="McBride C.S."/>
            <person name="McKernan B."/>
            <person name="McKernan K."/>
            <person name="Mendez-Lago M."/>
            <person name="Minx P."/>
            <person name="Mollenhauer M.U."/>
            <person name="Montooth K."/>
            <person name="Mount S.M."/>
            <person name="Mu X."/>
            <person name="Myers E."/>
            <person name="Negre B."/>
            <person name="Newfeld S."/>
            <person name="Nielsen R."/>
            <person name="Noor M.A."/>
            <person name="O'Grady P."/>
            <person name="Pachter L."/>
            <person name="Papaceit M."/>
            <person name="Parisi M.J."/>
            <person name="Parisi M."/>
            <person name="Parts L."/>
            <person name="Pedersen J.S."/>
            <person name="Pesole G."/>
            <person name="Phillippy A.M."/>
            <person name="Ponting C.P."/>
            <person name="Pop M."/>
            <person name="Porcelli D."/>
            <person name="Powell J.R."/>
            <person name="Prohaska S."/>
            <person name="Pruitt K."/>
            <person name="Puig M."/>
            <person name="Quesneville H."/>
            <person name="Ram K.R."/>
            <person name="Rand D."/>
            <person name="Rasmussen M.D."/>
            <person name="Reed L.K."/>
            <person name="Reenan R."/>
            <person name="Reily A."/>
            <person name="Remington K.A."/>
            <person name="Rieger T.T."/>
            <person name="Ritchie M.G."/>
            <person name="Robin C."/>
            <person name="Rogers Y.H."/>
            <person name="Rohde C."/>
            <person name="Rozas J."/>
            <person name="Rubenfield M.J."/>
            <person name="Ruiz A."/>
            <person name="Russo S."/>
            <person name="Salzberg S.L."/>
            <person name="Sanchez-Gracia A."/>
            <person name="Saranga D.J."/>
            <person name="Sato H."/>
            <person name="Schaeffer S.W."/>
            <person name="Schatz M.C."/>
            <person name="Schlenke T."/>
            <person name="Schwartz R."/>
            <person name="Segarra C."/>
            <person name="Singh R.S."/>
            <person name="Sirot L."/>
            <person name="Sirota M."/>
            <person name="Sisneros N.B."/>
            <person name="Smith C.D."/>
            <person name="Smith T.F."/>
            <person name="Spieth J."/>
            <person name="Stage D.E."/>
            <person name="Stark A."/>
            <person name="Stephan W."/>
            <person name="Strausberg R.L."/>
            <person name="Strempel S."/>
            <person name="Sturgill D."/>
            <person name="Sutton G."/>
            <person name="Sutton G.G."/>
            <person name="Tao W."/>
            <person name="Teichmann S."/>
            <person name="Tobari Y.N."/>
            <person name="Tomimura Y."/>
            <person name="Tsolas J.M."/>
            <person name="Valente V.L."/>
            <person name="Venter E."/>
            <person name="Venter J.C."/>
            <person name="Vicario S."/>
            <person name="Vieira F.G."/>
            <person name="Vilella A.J."/>
            <person name="Villasante A."/>
            <person name="Walenz B."/>
            <person name="Wang J."/>
            <person name="Wasserman M."/>
            <person name="Watts T."/>
            <person name="Wilson D."/>
            <person name="Wilson R.K."/>
            <person name="Wing R.A."/>
            <person name="Wolfner M.F."/>
            <person name="Wong A."/>
            <person name="Wong G.K."/>
            <person name="Wu C.I."/>
            <person name="Wu G."/>
            <person name="Yamamoto D."/>
            <person name="Yang H.P."/>
            <person name="Yang S.P."/>
            <person name="Yorke J.A."/>
            <person name="Yoshida K."/>
            <person name="Zdobnov E."/>
            <person name="Zhang P."/>
            <person name="Zhang Y."/>
            <person name="Zimin A.V."/>
            <person name="Baldwin J."/>
            <person name="Abdouelleil A."/>
            <person name="Abdulkadir J."/>
            <person name="Abebe A."/>
            <person name="Abera B."/>
            <person name="Abreu J."/>
            <person name="Acer S.C."/>
            <person name="Aftuck L."/>
            <person name="Alexander A."/>
            <person name="An P."/>
            <person name="Anderson E."/>
            <person name="Anderson S."/>
            <person name="Arachi H."/>
            <person name="Azer M."/>
            <person name="Bachantsang P."/>
            <person name="Barry A."/>
            <person name="Bayul T."/>
            <person name="Berlin A."/>
            <person name="Bessette D."/>
            <person name="Bloom T."/>
            <person name="Blye J."/>
            <person name="Boguslavskiy L."/>
            <person name="Bonnet C."/>
            <person name="Boukhgalter B."/>
            <person name="Bourzgui I."/>
            <person name="Brown A."/>
            <person name="Cahill P."/>
            <person name="Channer S."/>
            <person name="Cheshatsang Y."/>
            <person name="Chuda L."/>
            <person name="Citroen M."/>
            <person name="Collymore A."/>
            <person name="Cooke P."/>
            <person name="Costello M."/>
            <person name="D'Aco K."/>
            <person name="Daza R."/>
            <person name="De Haan G."/>
            <person name="DeGray S."/>
            <person name="DeMaso C."/>
            <person name="Dhargay N."/>
            <person name="Dooley K."/>
            <person name="Dooley E."/>
            <person name="Doricent M."/>
            <person name="Dorje P."/>
            <person name="Dorjee K."/>
            <person name="Dupes A."/>
            <person name="Elong R."/>
            <person name="Falk J."/>
            <person name="Farina A."/>
            <person name="Faro S."/>
            <person name="Ferguson D."/>
            <person name="Fisher S."/>
            <person name="Foley C.D."/>
            <person name="Franke A."/>
            <person name="Friedrich D."/>
            <person name="Gadbois L."/>
            <person name="Gearin G."/>
            <person name="Gearin C.R."/>
            <person name="Giannoukos G."/>
            <person name="Goode T."/>
            <person name="Graham J."/>
            <person name="Grandbois E."/>
            <person name="Grewal S."/>
            <person name="Gyaltsen K."/>
            <person name="Hafez N."/>
            <person name="Hagos B."/>
            <person name="Hall J."/>
            <person name="Henson C."/>
            <person name="Hollinger A."/>
            <person name="Honan T."/>
            <person name="Huard M.D."/>
            <person name="Hughes L."/>
            <person name="Hurhula B."/>
            <person name="Husby M.E."/>
            <person name="Kamat A."/>
            <person name="Kanga B."/>
            <person name="Kashin S."/>
            <person name="Khazanovich D."/>
            <person name="Kisner P."/>
            <person name="Lance K."/>
            <person name="Lara M."/>
            <person name="Lee W."/>
            <person name="Lennon N."/>
            <person name="Letendre F."/>
            <person name="LeVine R."/>
            <person name="Lipovsky A."/>
            <person name="Liu X."/>
            <person name="Liu J."/>
            <person name="Liu S."/>
            <person name="Lokyitsang T."/>
            <person name="Lokyitsang Y."/>
            <person name="Lubonja R."/>
            <person name="Lui A."/>
            <person name="MacDonald P."/>
            <person name="Magnisalis V."/>
            <person name="Maru K."/>
            <person name="Matthews C."/>
            <person name="McCusker W."/>
            <person name="McDonough S."/>
            <person name="Mehta T."/>
            <person name="Meldrim J."/>
            <person name="Meneus L."/>
            <person name="Mihai O."/>
            <person name="Mihalev A."/>
            <person name="Mihova T."/>
            <person name="Mittelman R."/>
            <person name="Mlenga V."/>
            <person name="Montmayeur A."/>
            <person name="Mulrain L."/>
            <person name="Navidi A."/>
            <person name="Naylor J."/>
            <person name="Negash T."/>
            <person name="Nguyen T."/>
            <person name="Nguyen N."/>
            <person name="Nicol R."/>
            <person name="Norbu C."/>
            <person name="Norbu N."/>
            <person name="Novod N."/>
            <person name="O'Neill B."/>
            <person name="Osman S."/>
            <person name="Markiewicz E."/>
            <person name="Oyono O.L."/>
            <person name="Patti C."/>
            <person name="Phunkhang P."/>
            <person name="Pierre F."/>
            <person name="Priest M."/>
            <person name="Raghuraman S."/>
            <person name="Rege F."/>
            <person name="Reyes R."/>
            <person name="Rise C."/>
            <person name="Rogov P."/>
            <person name="Ross K."/>
            <person name="Ryan E."/>
            <person name="Settipalli S."/>
            <person name="Shea T."/>
            <person name="Sherpa N."/>
            <person name="Shi L."/>
            <person name="Shih D."/>
            <person name="Sparrow T."/>
            <person name="Spaulding J."/>
            <person name="Stalker J."/>
            <person name="Stange-Thomann N."/>
            <person name="Stavropoulos S."/>
            <person name="Stone C."/>
            <person name="Strader C."/>
            <person name="Tesfaye S."/>
            <person name="Thomson T."/>
            <person name="Thoulutsang Y."/>
            <person name="Thoulutsang D."/>
            <person name="Topham K."/>
            <person name="Topping I."/>
            <person name="Tsamla T."/>
            <person name="Vassiliev H."/>
            <person name="Vo A."/>
            <person name="Wangchuk T."/>
            <person name="Wangdi T."/>
            <person name="Weiand M."/>
            <person name="Wilkinson J."/>
            <person name="Wilson A."/>
            <person name="Yadav S."/>
            <person name="Young G."/>
            <person name="Yu Q."/>
            <person name="Zembek L."/>
            <person name="Zhong D."/>
            <person name="Zimmer A."/>
            <person name="Zwirko Z."/>
            <person name="Jaffe D.B."/>
            <person name="Alvarez P."/>
            <person name="Brockman W."/>
            <person name="Butler J."/>
            <person name="Chin C."/>
            <person name="Gnerre S."/>
            <person name="Grabherr M."/>
            <person name="Kleber M."/>
            <person name="Mauceli E."/>
            <person name="MacCallum I."/>
        </authorList>
    </citation>
    <scope>NUCLEOTIDE SEQUENCE [LARGE SCALE GENOMIC DNA]</scope>
    <source>
        <strain evidence="4">Tucson 14024-0371.13</strain>
    </source>
</reference>
<dbReference type="Proteomes" id="UP000007801">
    <property type="component" value="Unassembled WGS sequence"/>
</dbReference>
<dbReference type="OMA" id="WSDSAHN"/>
<evidence type="ECO:0000256" key="1">
    <source>
        <dbReference type="SAM" id="MobiDB-lite"/>
    </source>
</evidence>
<dbReference type="PhylomeDB" id="B3MNG8"/>
<evidence type="ECO:0000313" key="4">
    <source>
        <dbReference type="Proteomes" id="UP000007801"/>
    </source>
</evidence>
<keyword evidence="4" id="KW-1185">Reference proteome</keyword>
<dbReference type="InParanoid" id="B3MNG8"/>
<proteinExistence type="predicted"/>
<dbReference type="OrthoDB" id="7861764at2759"/>
<feature type="compositionally biased region" description="Basic and acidic residues" evidence="1">
    <location>
        <begin position="87"/>
        <end position="100"/>
    </location>
</feature>
<sequence>MQANISLLVLLGLICSTIAASTSFQTINVFGEGGNPFARNAGNNMDWSDSAHNSDTDRLLRELEKLDSNSDNNNNFGNIDTRNFGFDTDKSREDSEERRRGFQFIQIG</sequence>
<evidence type="ECO:0000313" key="3">
    <source>
        <dbReference type="EMBL" id="EDV32076.1"/>
    </source>
</evidence>
<dbReference type="AlphaFoldDB" id="B3MNG8"/>
<feature type="chain" id="PRO_5002793158" evidence="2">
    <location>
        <begin position="20"/>
        <end position="108"/>
    </location>
</feature>
<dbReference type="STRING" id="7217.B3MNG8"/>
<name>B3MNG8_DROAN</name>
<gene>
    <name evidence="3" type="primary">Dana\GF19724</name>
    <name evidence="3" type="synonym">dana_GLEANR_22129</name>
    <name evidence="3" type="ORF">GF19724</name>
</gene>
<dbReference type="EMBL" id="CH902620">
    <property type="protein sequence ID" value="EDV32076.1"/>
    <property type="molecule type" value="Genomic_DNA"/>
</dbReference>
<evidence type="ECO:0000256" key="2">
    <source>
        <dbReference type="SAM" id="SignalP"/>
    </source>
</evidence>
<accession>B3MNG8</accession>
<dbReference type="KEGG" id="dan:6502472"/>
<feature type="signal peptide" evidence="2">
    <location>
        <begin position="1"/>
        <end position="19"/>
    </location>
</feature>